<sequence>MEVKVIGAGLAGCELAWKLANNGIKVKLYEKKNVKKNEIQQLNTFAELVCSNTFRSKSTQNAVGILKKELELLDSLILDCAYKTQIPADDALAVDRESFSKLVDEKIRSHKNIEIFEEEILEINENEYTVITCGPLISGEFKEEINRVVGNQKLFYLDASAPIITKESIDFSKVFYSSRHGDDKSYICVPLTEEEFNKFHKDLLEAKKVNLKDFENEIFFQGCQPIERLAKISKSSLLNGPMSPNGLKYKSMNPFAVVQLRRDDAIDSLYNIVGFQTNLTWPEQKRIFSSLPGLGGAEFIRYGVMHKNFYLNSPKILNNKLQVMRSKKLFFAGQITGVEGYIESFASAHIVAAALMDQYHGRKFIPFPRETILGSLINYVTNPKIKKLKPMKANMGILDYKIPTFETKTQKNEFIFQNSITNLLKYLKIEK</sequence>
<dbReference type="GO" id="GO:0047151">
    <property type="term" value="F:tRNA (uracil(54)-C5)-methyltransferase activity, 5,10-methylenetetrahydrofolate-dependent"/>
    <property type="evidence" value="ECO:0007669"/>
    <property type="project" value="UniProtKB-UniRule"/>
</dbReference>
<evidence type="ECO:0000256" key="7">
    <source>
        <dbReference type="ARBA" id="ARBA00022827"/>
    </source>
</evidence>
<dbReference type="EC" id="2.1.1.74" evidence="10"/>
<keyword evidence="6 10" id="KW-0819">tRNA processing</keyword>
<comment type="catalytic activity">
    <reaction evidence="10">
        <text>uridine(54) in tRNA + (6R)-5,10-methylene-5,6,7,8-tetrahydrofolate + NADH + H(+) = 5-methyluridine(54) in tRNA + (6S)-5,6,7,8-tetrahydrofolate + NAD(+)</text>
        <dbReference type="Rhea" id="RHEA:16873"/>
        <dbReference type="Rhea" id="RHEA-COMP:10167"/>
        <dbReference type="Rhea" id="RHEA-COMP:10193"/>
        <dbReference type="ChEBI" id="CHEBI:15378"/>
        <dbReference type="ChEBI" id="CHEBI:15636"/>
        <dbReference type="ChEBI" id="CHEBI:57453"/>
        <dbReference type="ChEBI" id="CHEBI:57540"/>
        <dbReference type="ChEBI" id="CHEBI:57945"/>
        <dbReference type="ChEBI" id="CHEBI:65315"/>
        <dbReference type="ChEBI" id="CHEBI:74447"/>
        <dbReference type="EC" id="2.1.1.74"/>
    </reaction>
</comment>
<comment type="similarity">
    <text evidence="10">Belongs to the MnmG family. TrmFO subfamily.</text>
</comment>
<dbReference type="InterPro" id="IPR004417">
    <property type="entry name" value="TrmFO"/>
</dbReference>
<evidence type="ECO:0000313" key="13">
    <source>
        <dbReference type="Proteomes" id="UP000323144"/>
    </source>
</evidence>
<keyword evidence="7 10" id="KW-0274">FAD</keyword>
<dbReference type="HAMAP" id="MF_01037">
    <property type="entry name" value="TrmFO"/>
    <property type="match status" value="1"/>
</dbReference>
<dbReference type="InterPro" id="IPR040131">
    <property type="entry name" value="MnmG_N"/>
</dbReference>
<dbReference type="SUPFAM" id="SSF51905">
    <property type="entry name" value="FAD/NAD(P)-binding domain"/>
    <property type="match status" value="1"/>
</dbReference>
<keyword evidence="5 10" id="KW-0808">Transferase</keyword>
<dbReference type="KEGG" id="schi:SCHIN_v1c09550"/>
<evidence type="ECO:0000256" key="5">
    <source>
        <dbReference type="ARBA" id="ARBA00022679"/>
    </source>
</evidence>
<gene>
    <name evidence="10 12" type="primary">trmFO</name>
    <name evidence="12" type="ORF">SCHIN_v1c09550</name>
</gene>
<dbReference type="PANTHER" id="PTHR11806:SF2">
    <property type="entry name" value="METHYLENETETRAHYDROFOLATE--TRNA-(URACIL-5-)-METHYLTRANSFERASE TRMFO"/>
    <property type="match status" value="1"/>
</dbReference>
<evidence type="ECO:0000256" key="6">
    <source>
        <dbReference type="ARBA" id="ARBA00022694"/>
    </source>
</evidence>
<evidence type="ECO:0000256" key="10">
    <source>
        <dbReference type="HAMAP-Rule" id="MF_01037"/>
    </source>
</evidence>
<keyword evidence="4 10" id="KW-0285">Flavoprotein</keyword>
<dbReference type="NCBIfam" id="TIGR00137">
    <property type="entry name" value="gid_trmFO"/>
    <property type="match status" value="1"/>
</dbReference>
<comment type="cofactor">
    <cofactor evidence="1 10">
        <name>FAD</name>
        <dbReference type="ChEBI" id="CHEBI:57692"/>
    </cofactor>
</comment>
<dbReference type="RefSeq" id="WP_166508517.1">
    <property type="nucleotide sequence ID" value="NZ_CP043026.1"/>
</dbReference>
<evidence type="ECO:0000256" key="3">
    <source>
        <dbReference type="ARBA" id="ARBA00022603"/>
    </source>
</evidence>
<comment type="function">
    <text evidence="10">Catalyzes the folate-dependent formation of 5-methyl-uridine at position 54 (M-5-U54) in all tRNAs.</text>
</comment>
<dbReference type="EMBL" id="CP043026">
    <property type="protein sequence ID" value="QEH62148.1"/>
    <property type="molecule type" value="Genomic_DNA"/>
</dbReference>
<dbReference type="InterPro" id="IPR036188">
    <property type="entry name" value="FAD/NAD-bd_sf"/>
</dbReference>
<dbReference type="Pfam" id="PF01134">
    <property type="entry name" value="GIDA"/>
    <property type="match status" value="1"/>
</dbReference>
<comment type="catalytic activity">
    <reaction evidence="10">
        <text>uridine(54) in tRNA + (6R)-5,10-methylene-5,6,7,8-tetrahydrofolate + NADPH + H(+) = 5-methyluridine(54) in tRNA + (6S)-5,6,7,8-tetrahydrofolate + NADP(+)</text>
        <dbReference type="Rhea" id="RHEA:62372"/>
        <dbReference type="Rhea" id="RHEA-COMP:10167"/>
        <dbReference type="Rhea" id="RHEA-COMP:10193"/>
        <dbReference type="ChEBI" id="CHEBI:15378"/>
        <dbReference type="ChEBI" id="CHEBI:15636"/>
        <dbReference type="ChEBI" id="CHEBI:57453"/>
        <dbReference type="ChEBI" id="CHEBI:57783"/>
        <dbReference type="ChEBI" id="CHEBI:58349"/>
        <dbReference type="ChEBI" id="CHEBI:65315"/>
        <dbReference type="ChEBI" id="CHEBI:74447"/>
        <dbReference type="EC" id="2.1.1.74"/>
    </reaction>
</comment>
<evidence type="ECO:0000256" key="4">
    <source>
        <dbReference type="ARBA" id="ARBA00022630"/>
    </source>
</evidence>
<feature type="binding site" evidence="10">
    <location>
        <begin position="7"/>
        <end position="12"/>
    </location>
    <ligand>
        <name>FAD</name>
        <dbReference type="ChEBI" id="CHEBI:57692"/>
    </ligand>
</feature>
<dbReference type="GO" id="GO:0050660">
    <property type="term" value="F:flavin adenine dinucleotide binding"/>
    <property type="evidence" value="ECO:0007669"/>
    <property type="project" value="UniProtKB-UniRule"/>
</dbReference>
<comment type="subcellular location">
    <subcellularLocation>
        <location evidence="10">Cytoplasm</location>
    </subcellularLocation>
</comment>
<dbReference type="GO" id="GO:0030488">
    <property type="term" value="P:tRNA methylation"/>
    <property type="evidence" value="ECO:0007669"/>
    <property type="project" value="TreeGrafter"/>
</dbReference>
<evidence type="ECO:0000256" key="1">
    <source>
        <dbReference type="ARBA" id="ARBA00001974"/>
    </source>
</evidence>
<proteinExistence type="inferred from homology"/>
<dbReference type="PANTHER" id="PTHR11806">
    <property type="entry name" value="GLUCOSE INHIBITED DIVISION PROTEIN A"/>
    <property type="match status" value="1"/>
</dbReference>
<keyword evidence="13" id="KW-1185">Reference proteome</keyword>
<feature type="domain" description="MnmG N-terminal" evidence="11">
    <location>
        <begin position="3"/>
        <end position="358"/>
    </location>
</feature>
<evidence type="ECO:0000256" key="8">
    <source>
        <dbReference type="ARBA" id="ARBA00022857"/>
    </source>
</evidence>
<evidence type="ECO:0000256" key="2">
    <source>
        <dbReference type="ARBA" id="ARBA00022490"/>
    </source>
</evidence>
<evidence type="ECO:0000313" key="12">
    <source>
        <dbReference type="EMBL" id="QEH62148.1"/>
    </source>
</evidence>
<evidence type="ECO:0000259" key="11">
    <source>
        <dbReference type="Pfam" id="PF01134"/>
    </source>
</evidence>
<accession>A0A5B9Y4Q5</accession>
<organism evidence="12 13">
    <name type="scientific">Spiroplasma chinense</name>
    <dbReference type="NCBI Taxonomy" id="216932"/>
    <lineage>
        <taxon>Bacteria</taxon>
        <taxon>Bacillati</taxon>
        <taxon>Mycoplasmatota</taxon>
        <taxon>Mollicutes</taxon>
        <taxon>Entomoplasmatales</taxon>
        <taxon>Spiroplasmataceae</taxon>
        <taxon>Spiroplasma</taxon>
    </lineage>
</organism>
<dbReference type="AlphaFoldDB" id="A0A5B9Y4Q5"/>
<keyword evidence="8 10" id="KW-0521">NADP</keyword>
<keyword evidence="9 10" id="KW-0520">NAD</keyword>
<dbReference type="NCBIfam" id="NF003739">
    <property type="entry name" value="PRK05335.1"/>
    <property type="match status" value="1"/>
</dbReference>
<dbReference type="InterPro" id="IPR002218">
    <property type="entry name" value="MnmG-rel"/>
</dbReference>
<protein>
    <recommendedName>
        <fullName evidence="10">Methylenetetrahydrofolate--tRNA-(uracil-5-)-methyltransferase TrmFO</fullName>
        <ecNumber evidence="10">2.1.1.74</ecNumber>
    </recommendedName>
    <alternativeName>
        <fullName evidence="10">Folate-dependent tRNA (uracil-5-)-methyltransferase</fullName>
    </alternativeName>
    <alternativeName>
        <fullName evidence="10">Folate-dependent tRNA(M-5-U54)-methyltransferase</fullName>
    </alternativeName>
</protein>
<dbReference type="GO" id="GO:0005829">
    <property type="term" value="C:cytosol"/>
    <property type="evidence" value="ECO:0007669"/>
    <property type="project" value="TreeGrafter"/>
</dbReference>
<evidence type="ECO:0000256" key="9">
    <source>
        <dbReference type="ARBA" id="ARBA00023027"/>
    </source>
</evidence>
<dbReference type="Proteomes" id="UP000323144">
    <property type="component" value="Chromosome"/>
</dbReference>
<reference evidence="12 13" key="1">
    <citation type="submission" date="2019-08" db="EMBL/GenBank/DDBJ databases">
        <title>Complete genome sequence of Spiroplasma chinense CCH (DSM 19755).</title>
        <authorList>
            <person name="Shen H.-Y."/>
            <person name="Lin Y.-C."/>
            <person name="Chou L."/>
            <person name="Kuo C.-H."/>
        </authorList>
    </citation>
    <scope>NUCLEOTIDE SEQUENCE [LARGE SCALE GENOMIC DNA]</scope>
    <source>
        <strain evidence="12 13">CCH</strain>
    </source>
</reference>
<dbReference type="Gene3D" id="3.50.50.60">
    <property type="entry name" value="FAD/NAD(P)-binding domain"/>
    <property type="match status" value="2"/>
</dbReference>
<name>A0A5B9Y4Q5_9MOLU</name>
<keyword evidence="2 10" id="KW-0963">Cytoplasm</keyword>
<dbReference type="GO" id="GO:0002098">
    <property type="term" value="P:tRNA wobble uridine modification"/>
    <property type="evidence" value="ECO:0007669"/>
    <property type="project" value="TreeGrafter"/>
</dbReference>
<keyword evidence="3 10" id="KW-0489">Methyltransferase</keyword>